<dbReference type="EMBL" id="JAVRRR010000516">
    <property type="protein sequence ID" value="KAK5141847.1"/>
    <property type="molecule type" value="Genomic_DNA"/>
</dbReference>
<protein>
    <submittedName>
        <fullName evidence="4">Uncharacterized protein</fullName>
    </submittedName>
</protein>
<dbReference type="Gene3D" id="1.25.40.20">
    <property type="entry name" value="Ankyrin repeat-containing domain"/>
    <property type="match status" value="2"/>
</dbReference>
<organism evidence="4 5">
    <name type="scientific">Rachicladosporium monterosium</name>
    <dbReference type="NCBI Taxonomy" id="1507873"/>
    <lineage>
        <taxon>Eukaryota</taxon>
        <taxon>Fungi</taxon>
        <taxon>Dikarya</taxon>
        <taxon>Ascomycota</taxon>
        <taxon>Pezizomycotina</taxon>
        <taxon>Dothideomycetes</taxon>
        <taxon>Dothideomycetidae</taxon>
        <taxon>Cladosporiales</taxon>
        <taxon>Cladosporiaceae</taxon>
        <taxon>Rachicladosporium</taxon>
    </lineage>
</organism>
<dbReference type="PROSITE" id="PS50088">
    <property type="entry name" value="ANK_REPEAT"/>
    <property type="match status" value="1"/>
</dbReference>
<dbReference type="Proteomes" id="UP001308179">
    <property type="component" value="Unassembled WGS sequence"/>
</dbReference>
<comment type="caution">
    <text evidence="4">The sequence shown here is derived from an EMBL/GenBank/DDBJ whole genome shotgun (WGS) entry which is preliminary data.</text>
</comment>
<evidence type="ECO:0000256" key="1">
    <source>
        <dbReference type="ARBA" id="ARBA00022737"/>
    </source>
</evidence>
<keyword evidence="2 3" id="KW-0040">ANK repeat</keyword>
<dbReference type="InterPro" id="IPR002110">
    <property type="entry name" value="Ankyrin_rpt"/>
</dbReference>
<dbReference type="PROSITE" id="PS50297">
    <property type="entry name" value="ANK_REP_REGION"/>
    <property type="match status" value="1"/>
</dbReference>
<evidence type="ECO:0000256" key="3">
    <source>
        <dbReference type="PROSITE-ProRule" id="PRU00023"/>
    </source>
</evidence>
<evidence type="ECO:0000313" key="4">
    <source>
        <dbReference type="EMBL" id="KAK5141847.1"/>
    </source>
</evidence>
<proteinExistence type="predicted"/>
<dbReference type="SMART" id="SM00248">
    <property type="entry name" value="ANK"/>
    <property type="match status" value="4"/>
</dbReference>
<dbReference type="Pfam" id="PF13637">
    <property type="entry name" value="Ank_4"/>
    <property type="match status" value="1"/>
</dbReference>
<feature type="repeat" description="ANK" evidence="3">
    <location>
        <begin position="238"/>
        <end position="267"/>
    </location>
</feature>
<dbReference type="InterPro" id="IPR036770">
    <property type="entry name" value="Ankyrin_rpt-contain_sf"/>
</dbReference>
<keyword evidence="1" id="KW-0677">Repeat</keyword>
<reference evidence="4 5" key="1">
    <citation type="submission" date="2023-08" db="EMBL/GenBank/DDBJ databases">
        <title>Black Yeasts Isolated from many extreme environments.</title>
        <authorList>
            <person name="Coleine C."/>
            <person name="Stajich J.E."/>
            <person name="Selbmann L."/>
        </authorList>
    </citation>
    <scope>NUCLEOTIDE SEQUENCE [LARGE SCALE GENOMIC DNA]</scope>
    <source>
        <strain evidence="4 5">CCFEE 5386</strain>
    </source>
</reference>
<accession>A0ABR0L118</accession>
<evidence type="ECO:0000313" key="5">
    <source>
        <dbReference type="Proteomes" id="UP001308179"/>
    </source>
</evidence>
<keyword evidence="5" id="KW-1185">Reference proteome</keyword>
<gene>
    <name evidence="4" type="ORF">LTR32_005687</name>
</gene>
<name>A0ABR0L118_9PEZI</name>
<dbReference type="PANTHER" id="PTHR24198:SF165">
    <property type="entry name" value="ANKYRIN REPEAT-CONTAINING PROTEIN-RELATED"/>
    <property type="match status" value="1"/>
</dbReference>
<sequence>MDSVLDLFDFSGKVGLQPNLPTVLDGSLDSAVARVEEAAAVGNTPLLAEALSDLQALPGSGPYLERPGGTLCIAARHGHREALEYLLARNVSVTPDAVTTAVIAKDEWILDLLLRSGRKIDEPLGLTTPSALALAVEDSALVSWFLERGASPNAQCSLDLTPLSVAVQFSSMPIIRSLFDHGGSVLHGQLLHYAVRRDLPDQADVLDFILSKQPQINHVMYQEHPKSYFSQRMFGLGTPLHEAAEQGKLDVVRKLLESGTHPLIRDSCGRIPLQRAERTGRDLVVAYLGPITASAEMPGRQFTEDKETTGWS</sequence>
<dbReference type="SUPFAM" id="SSF48403">
    <property type="entry name" value="Ankyrin repeat"/>
    <property type="match status" value="1"/>
</dbReference>
<dbReference type="PANTHER" id="PTHR24198">
    <property type="entry name" value="ANKYRIN REPEAT AND PROTEIN KINASE DOMAIN-CONTAINING PROTEIN"/>
    <property type="match status" value="1"/>
</dbReference>
<evidence type="ECO:0000256" key="2">
    <source>
        <dbReference type="ARBA" id="ARBA00023043"/>
    </source>
</evidence>